<evidence type="ECO:0000313" key="1">
    <source>
        <dbReference type="EMBL" id="JAD70687.1"/>
    </source>
</evidence>
<dbReference type="AlphaFoldDB" id="A0A0A9CGR1"/>
<name>A0A0A9CGR1_ARUDO</name>
<sequence length="43" mass="4888">MVNHIESIGYECSTNQKKLLPSVLNLVWPNYFSFLSCLSSNIP</sequence>
<proteinExistence type="predicted"/>
<dbReference type="EMBL" id="GBRH01227208">
    <property type="protein sequence ID" value="JAD70687.1"/>
    <property type="molecule type" value="Transcribed_RNA"/>
</dbReference>
<reference evidence="1" key="1">
    <citation type="submission" date="2014-09" db="EMBL/GenBank/DDBJ databases">
        <authorList>
            <person name="Magalhaes I.L.F."/>
            <person name="Oliveira U."/>
            <person name="Santos F.R."/>
            <person name="Vidigal T.H.D.A."/>
            <person name="Brescovit A.D."/>
            <person name="Santos A.J."/>
        </authorList>
    </citation>
    <scope>NUCLEOTIDE SEQUENCE</scope>
    <source>
        <tissue evidence="1">Shoot tissue taken approximately 20 cm above the soil surface</tissue>
    </source>
</reference>
<reference evidence="1" key="2">
    <citation type="journal article" date="2015" name="Data Brief">
        <title>Shoot transcriptome of the giant reed, Arundo donax.</title>
        <authorList>
            <person name="Barrero R.A."/>
            <person name="Guerrero F.D."/>
            <person name="Moolhuijzen P."/>
            <person name="Goolsby J.A."/>
            <person name="Tidwell J."/>
            <person name="Bellgard S.E."/>
            <person name="Bellgard M.I."/>
        </authorList>
    </citation>
    <scope>NUCLEOTIDE SEQUENCE</scope>
    <source>
        <tissue evidence="1">Shoot tissue taken approximately 20 cm above the soil surface</tissue>
    </source>
</reference>
<accession>A0A0A9CGR1</accession>
<protein>
    <submittedName>
        <fullName evidence="1">Uncharacterized protein</fullName>
    </submittedName>
</protein>
<organism evidence="1">
    <name type="scientific">Arundo donax</name>
    <name type="common">Giant reed</name>
    <name type="synonym">Donax arundinaceus</name>
    <dbReference type="NCBI Taxonomy" id="35708"/>
    <lineage>
        <taxon>Eukaryota</taxon>
        <taxon>Viridiplantae</taxon>
        <taxon>Streptophyta</taxon>
        <taxon>Embryophyta</taxon>
        <taxon>Tracheophyta</taxon>
        <taxon>Spermatophyta</taxon>
        <taxon>Magnoliopsida</taxon>
        <taxon>Liliopsida</taxon>
        <taxon>Poales</taxon>
        <taxon>Poaceae</taxon>
        <taxon>PACMAD clade</taxon>
        <taxon>Arundinoideae</taxon>
        <taxon>Arundineae</taxon>
        <taxon>Arundo</taxon>
    </lineage>
</organism>